<sequence length="170" mass="18601">MRVEVRYLHFGNCREPGGEAQRRMPVARHVQGLFERLWSLSIIHEVSRHGMCKRDAGKRLDAEGEITSGPIHLIPKRPPAPARIFQGSTPQHRSADQESLVGPFVLLAPRLDCSLEGVRVTSGQSAPNRSLPLAPKQRSSTGRLTAKSTSDGGRDSFQHPRGAPPASISM</sequence>
<protein>
    <submittedName>
        <fullName evidence="2">Uncharacterized protein</fullName>
    </submittedName>
</protein>
<gene>
    <name evidence="2" type="ORF">K491DRAFT_197180</name>
</gene>
<keyword evidence="3" id="KW-1185">Reference proteome</keyword>
<evidence type="ECO:0000313" key="2">
    <source>
        <dbReference type="EMBL" id="KAF2649561.1"/>
    </source>
</evidence>
<feature type="region of interest" description="Disordered" evidence="1">
    <location>
        <begin position="121"/>
        <end position="170"/>
    </location>
</feature>
<dbReference type="Proteomes" id="UP000799324">
    <property type="component" value="Unassembled WGS sequence"/>
</dbReference>
<proteinExistence type="predicted"/>
<name>A0A6A6SRG0_9PLEO</name>
<evidence type="ECO:0000313" key="3">
    <source>
        <dbReference type="Proteomes" id="UP000799324"/>
    </source>
</evidence>
<feature type="compositionally biased region" description="Polar residues" evidence="1">
    <location>
        <begin position="137"/>
        <end position="151"/>
    </location>
</feature>
<evidence type="ECO:0000256" key="1">
    <source>
        <dbReference type="SAM" id="MobiDB-lite"/>
    </source>
</evidence>
<organism evidence="2 3">
    <name type="scientific">Lophiostoma macrostomum CBS 122681</name>
    <dbReference type="NCBI Taxonomy" id="1314788"/>
    <lineage>
        <taxon>Eukaryota</taxon>
        <taxon>Fungi</taxon>
        <taxon>Dikarya</taxon>
        <taxon>Ascomycota</taxon>
        <taxon>Pezizomycotina</taxon>
        <taxon>Dothideomycetes</taxon>
        <taxon>Pleosporomycetidae</taxon>
        <taxon>Pleosporales</taxon>
        <taxon>Lophiostomataceae</taxon>
        <taxon>Lophiostoma</taxon>
    </lineage>
</organism>
<dbReference type="AlphaFoldDB" id="A0A6A6SRG0"/>
<accession>A0A6A6SRG0</accession>
<reference evidence="2" key="1">
    <citation type="journal article" date="2020" name="Stud. Mycol.">
        <title>101 Dothideomycetes genomes: a test case for predicting lifestyles and emergence of pathogens.</title>
        <authorList>
            <person name="Haridas S."/>
            <person name="Albert R."/>
            <person name="Binder M."/>
            <person name="Bloem J."/>
            <person name="Labutti K."/>
            <person name="Salamov A."/>
            <person name="Andreopoulos B."/>
            <person name="Baker S."/>
            <person name="Barry K."/>
            <person name="Bills G."/>
            <person name="Bluhm B."/>
            <person name="Cannon C."/>
            <person name="Castanera R."/>
            <person name="Culley D."/>
            <person name="Daum C."/>
            <person name="Ezra D."/>
            <person name="Gonzalez J."/>
            <person name="Henrissat B."/>
            <person name="Kuo A."/>
            <person name="Liang C."/>
            <person name="Lipzen A."/>
            <person name="Lutzoni F."/>
            <person name="Magnuson J."/>
            <person name="Mondo S."/>
            <person name="Nolan M."/>
            <person name="Ohm R."/>
            <person name="Pangilinan J."/>
            <person name="Park H.-J."/>
            <person name="Ramirez L."/>
            <person name="Alfaro M."/>
            <person name="Sun H."/>
            <person name="Tritt A."/>
            <person name="Yoshinaga Y."/>
            <person name="Zwiers L.-H."/>
            <person name="Turgeon B."/>
            <person name="Goodwin S."/>
            <person name="Spatafora J."/>
            <person name="Crous P."/>
            <person name="Grigoriev I."/>
        </authorList>
    </citation>
    <scope>NUCLEOTIDE SEQUENCE</scope>
    <source>
        <strain evidence="2">CBS 122681</strain>
    </source>
</reference>
<dbReference type="EMBL" id="MU004487">
    <property type="protein sequence ID" value="KAF2649561.1"/>
    <property type="molecule type" value="Genomic_DNA"/>
</dbReference>